<dbReference type="EMBL" id="JAHLFQ010000001">
    <property type="protein sequence ID" value="MBU3803136.1"/>
    <property type="molecule type" value="Genomic_DNA"/>
</dbReference>
<dbReference type="InterPro" id="IPR016032">
    <property type="entry name" value="Sig_transdc_resp-reg_C-effctor"/>
</dbReference>
<dbReference type="InterPro" id="IPR018656">
    <property type="entry name" value="DUF2087"/>
</dbReference>
<dbReference type="GO" id="GO:0006355">
    <property type="term" value="P:regulation of DNA-templated transcription"/>
    <property type="evidence" value="ECO:0007669"/>
    <property type="project" value="InterPro"/>
</dbReference>
<gene>
    <name evidence="2" type="ORF">H9872_00025</name>
</gene>
<reference evidence="2" key="2">
    <citation type="submission" date="2021-04" db="EMBL/GenBank/DDBJ databases">
        <authorList>
            <person name="Gilroy R."/>
        </authorList>
    </citation>
    <scope>NUCLEOTIDE SEQUENCE</scope>
    <source>
        <strain evidence="2">B5-657</strain>
    </source>
</reference>
<dbReference type="Pfam" id="PF09860">
    <property type="entry name" value="DUF2087"/>
    <property type="match status" value="1"/>
</dbReference>
<dbReference type="PRINTS" id="PR00038">
    <property type="entry name" value="HTHLUXR"/>
</dbReference>
<evidence type="ECO:0000313" key="3">
    <source>
        <dbReference type="Proteomes" id="UP000824229"/>
    </source>
</evidence>
<accession>A0A9E2KAI8</accession>
<protein>
    <submittedName>
        <fullName evidence="2">DUF2087 domain-containing protein</fullName>
    </submittedName>
</protein>
<dbReference type="SUPFAM" id="SSF46894">
    <property type="entry name" value="C-terminal effector domain of the bipartite response regulators"/>
    <property type="match status" value="1"/>
</dbReference>
<name>A0A9E2KAI8_9FIRM</name>
<dbReference type="Gene3D" id="1.10.10.10">
    <property type="entry name" value="Winged helix-like DNA-binding domain superfamily/Winged helix DNA-binding domain"/>
    <property type="match status" value="1"/>
</dbReference>
<evidence type="ECO:0000313" key="2">
    <source>
        <dbReference type="EMBL" id="MBU3803136.1"/>
    </source>
</evidence>
<comment type="caution">
    <text evidence="2">The sequence shown here is derived from an EMBL/GenBank/DDBJ whole genome shotgun (WGS) entry which is preliminary data.</text>
</comment>
<dbReference type="AlphaFoldDB" id="A0A9E2KAI8"/>
<dbReference type="SMART" id="SM00421">
    <property type="entry name" value="HTH_LUXR"/>
    <property type="match status" value="1"/>
</dbReference>
<evidence type="ECO:0000259" key="1">
    <source>
        <dbReference type="SMART" id="SM00421"/>
    </source>
</evidence>
<dbReference type="InterPro" id="IPR036388">
    <property type="entry name" value="WH-like_DNA-bd_sf"/>
</dbReference>
<feature type="domain" description="HTH luxR-type" evidence="1">
    <location>
        <begin position="75"/>
        <end position="128"/>
    </location>
</feature>
<organism evidence="2 3">
    <name type="scientific">Candidatus Cellulosilyticum pullistercoris</name>
    <dbReference type="NCBI Taxonomy" id="2838521"/>
    <lineage>
        <taxon>Bacteria</taxon>
        <taxon>Bacillati</taxon>
        <taxon>Bacillota</taxon>
        <taxon>Clostridia</taxon>
        <taxon>Lachnospirales</taxon>
        <taxon>Cellulosilyticaceae</taxon>
        <taxon>Cellulosilyticum</taxon>
    </lineage>
</organism>
<dbReference type="Proteomes" id="UP000824229">
    <property type="component" value="Unassembled WGS sequence"/>
</dbReference>
<dbReference type="Pfam" id="PF00196">
    <property type="entry name" value="GerE"/>
    <property type="match status" value="1"/>
</dbReference>
<reference evidence="2" key="1">
    <citation type="journal article" date="2021" name="PeerJ">
        <title>Extensive microbial diversity within the chicken gut microbiome revealed by metagenomics and culture.</title>
        <authorList>
            <person name="Gilroy R."/>
            <person name="Ravi A."/>
            <person name="Getino M."/>
            <person name="Pursley I."/>
            <person name="Horton D.L."/>
            <person name="Alikhan N.F."/>
            <person name="Baker D."/>
            <person name="Gharbi K."/>
            <person name="Hall N."/>
            <person name="Watson M."/>
            <person name="Adriaenssens E.M."/>
            <person name="Foster-Nyarko E."/>
            <person name="Jarju S."/>
            <person name="Secka A."/>
            <person name="Antonio M."/>
            <person name="Oren A."/>
            <person name="Chaudhuri R.R."/>
            <person name="La Ragione R."/>
            <person name="Hildebrand F."/>
            <person name="Pallen M.J."/>
        </authorList>
    </citation>
    <scope>NUCLEOTIDE SEQUENCE</scope>
    <source>
        <strain evidence="2">B5-657</strain>
    </source>
</reference>
<dbReference type="InterPro" id="IPR000792">
    <property type="entry name" value="Tscrpt_reg_LuxR_C"/>
</dbReference>
<proteinExistence type="predicted"/>
<sequence length="245" mass="28957">METELLGEYSLDEIKKGFTEKDECYTCLLCGAHFLKGEIYRFEGKFYEDSKAITLHIKQEHDSVQNFLLNIKANHMGISELQLQLLNFFANGLTDKEIAEHLGVSGSTIRNHRYKLRERERQNKLFLALMESLENDRRVHSKINFEGEVEVVSEKEKKRILEQYMTHSGTLKSYPRFETSRRIILEEILNHFSIGEPYREEEIKDILSGICEDYKFLKDELMAYDYLDRTEKGAIYWVRNYKSAK</sequence>
<dbReference type="GO" id="GO:0003677">
    <property type="term" value="F:DNA binding"/>
    <property type="evidence" value="ECO:0007669"/>
    <property type="project" value="InterPro"/>
</dbReference>